<sequence length="65" mass="7418">MSLSTFQLKVRSYRLWQERSGRFIDERDLISRCKRSVDPFSLGPIGEIILRNAKIGGDFGLCNAV</sequence>
<evidence type="ECO:0000313" key="1">
    <source>
        <dbReference type="EMBL" id="CAA9994277.1"/>
    </source>
</evidence>
<protein>
    <submittedName>
        <fullName evidence="1">Uncharacterized protein</fullName>
    </submittedName>
</protein>
<proteinExistence type="predicted"/>
<gene>
    <name evidence="1" type="ORF">NTEN_LOCUS1093</name>
</gene>
<dbReference type="AlphaFoldDB" id="A0A6H5FWV5"/>
<dbReference type="Proteomes" id="UP000479000">
    <property type="component" value="Unassembled WGS sequence"/>
</dbReference>
<organism evidence="1 2">
    <name type="scientific">Nesidiocoris tenuis</name>
    <dbReference type="NCBI Taxonomy" id="355587"/>
    <lineage>
        <taxon>Eukaryota</taxon>
        <taxon>Metazoa</taxon>
        <taxon>Ecdysozoa</taxon>
        <taxon>Arthropoda</taxon>
        <taxon>Hexapoda</taxon>
        <taxon>Insecta</taxon>
        <taxon>Pterygota</taxon>
        <taxon>Neoptera</taxon>
        <taxon>Paraneoptera</taxon>
        <taxon>Hemiptera</taxon>
        <taxon>Heteroptera</taxon>
        <taxon>Panheteroptera</taxon>
        <taxon>Cimicomorpha</taxon>
        <taxon>Miridae</taxon>
        <taxon>Dicyphina</taxon>
        <taxon>Nesidiocoris</taxon>
    </lineage>
</organism>
<reference evidence="1 2" key="1">
    <citation type="submission" date="2020-02" db="EMBL/GenBank/DDBJ databases">
        <authorList>
            <person name="Ferguson B K."/>
        </authorList>
    </citation>
    <scope>NUCLEOTIDE SEQUENCE [LARGE SCALE GENOMIC DNA]</scope>
</reference>
<keyword evidence="2" id="KW-1185">Reference proteome</keyword>
<name>A0A6H5FWV5_9HEMI</name>
<evidence type="ECO:0000313" key="2">
    <source>
        <dbReference type="Proteomes" id="UP000479000"/>
    </source>
</evidence>
<dbReference type="EMBL" id="CADCXU010001874">
    <property type="protein sequence ID" value="CAA9994277.1"/>
    <property type="molecule type" value="Genomic_DNA"/>
</dbReference>
<accession>A0A6H5FWV5</accession>